<reference evidence="8" key="1">
    <citation type="journal article" date="2018" name="Gigascience">
        <title>Genome assembly of the Pink Ipe (Handroanthus impetiginosus, Bignoniaceae), a highly valued, ecologically keystone Neotropical timber forest tree.</title>
        <authorList>
            <person name="Silva-Junior O.B."/>
            <person name="Grattapaglia D."/>
            <person name="Novaes E."/>
            <person name="Collevatti R.G."/>
        </authorList>
    </citation>
    <scope>NUCLEOTIDE SEQUENCE [LARGE SCALE GENOMIC DNA]</scope>
    <source>
        <strain evidence="8">cv. UFG-1</strain>
    </source>
</reference>
<evidence type="ECO:0000256" key="3">
    <source>
        <dbReference type="ARBA" id="ARBA00022958"/>
    </source>
</evidence>
<dbReference type="InterPro" id="IPR057290">
    <property type="entry name" value="CHX17_C"/>
</dbReference>
<dbReference type="GO" id="GO:0006813">
    <property type="term" value="P:potassium ion transport"/>
    <property type="evidence" value="ECO:0007669"/>
    <property type="project" value="UniProtKB-KW"/>
</dbReference>
<dbReference type="Proteomes" id="UP000231279">
    <property type="component" value="Unassembled WGS sequence"/>
</dbReference>
<proteinExistence type="predicted"/>
<evidence type="ECO:0000256" key="1">
    <source>
        <dbReference type="ARBA" id="ARBA00022448"/>
    </source>
</evidence>
<keyword evidence="2" id="KW-0633">Potassium transport</keyword>
<comment type="caution">
    <text evidence="7">The sequence shown here is derived from an EMBL/GenBank/DDBJ whole genome shotgun (WGS) entry which is preliminary data.</text>
</comment>
<dbReference type="Pfam" id="PF23259">
    <property type="entry name" value="CHX17_C"/>
    <property type="match status" value="1"/>
</dbReference>
<dbReference type="PANTHER" id="PTHR32468">
    <property type="entry name" value="CATION/H + ANTIPORTER"/>
    <property type="match status" value="1"/>
</dbReference>
<evidence type="ECO:0000256" key="4">
    <source>
        <dbReference type="ARBA" id="ARBA00023065"/>
    </source>
</evidence>
<dbReference type="GO" id="GO:0012505">
    <property type="term" value="C:endomembrane system"/>
    <property type="evidence" value="ECO:0007669"/>
    <property type="project" value="TreeGrafter"/>
</dbReference>
<feature type="region of interest" description="Disordered" evidence="5">
    <location>
        <begin position="80"/>
        <end position="107"/>
    </location>
</feature>
<dbReference type="AlphaFoldDB" id="A0A2G9H120"/>
<dbReference type="OrthoDB" id="2687058at2759"/>
<evidence type="ECO:0000256" key="2">
    <source>
        <dbReference type="ARBA" id="ARBA00022538"/>
    </source>
</evidence>
<dbReference type="InterPro" id="IPR050794">
    <property type="entry name" value="CPA2_transporter"/>
</dbReference>
<keyword evidence="8" id="KW-1185">Reference proteome</keyword>
<evidence type="ECO:0000256" key="5">
    <source>
        <dbReference type="SAM" id="MobiDB-lite"/>
    </source>
</evidence>
<evidence type="ECO:0000313" key="7">
    <source>
        <dbReference type="EMBL" id="PIN11209.1"/>
    </source>
</evidence>
<evidence type="ECO:0000259" key="6">
    <source>
        <dbReference type="Pfam" id="PF23259"/>
    </source>
</evidence>
<keyword evidence="4" id="KW-0406">Ion transport</keyword>
<sequence>MEIDLGLGWRRVNQRVLENAPCSIGVLVDRGFGFGPDTVKKVCVPFLGGPDSREALRLAGRMANHPKMRVTVIRFCGSGGPEGEIKSRPSSSATVSNDEREEQDCEQDETALVEFTRRWDGIIKFIEKQVNNIVNEVLAIAQSTEFELIMVGKGRFSRAIVAELANHHVEYEELGSIGGLLASLPHGIKSSVLVIQQHDCLREGHSTHLKCFDERMFRLIIA</sequence>
<name>A0A2G9H120_9LAMI</name>
<feature type="domain" description="Cation/H(+) antiporter C-terminal" evidence="6">
    <location>
        <begin position="42"/>
        <end position="198"/>
    </location>
</feature>
<protein>
    <recommendedName>
        <fullName evidence="6">Cation/H(+) antiporter C-terminal domain-containing protein</fullName>
    </recommendedName>
</protein>
<gene>
    <name evidence="7" type="ORF">CDL12_16210</name>
</gene>
<organism evidence="7 8">
    <name type="scientific">Handroanthus impetiginosus</name>
    <dbReference type="NCBI Taxonomy" id="429701"/>
    <lineage>
        <taxon>Eukaryota</taxon>
        <taxon>Viridiplantae</taxon>
        <taxon>Streptophyta</taxon>
        <taxon>Embryophyta</taxon>
        <taxon>Tracheophyta</taxon>
        <taxon>Spermatophyta</taxon>
        <taxon>Magnoliopsida</taxon>
        <taxon>eudicotyledons</taxon>
        <taxon>Gunneridae</taxon>
        <taxon>Pentapetalae</taxon>
        <taxon>asterids</taxon>
        <taxon>lamiids</taxon>
        <taxon>Lamiales</taxon>
        <taxon>Bignoniaceae</taxon>
        <taxon>Crescentiina</taxon>
        <taxon>Tabebuia alliance</taxon>
        <taxon>Handroanthus</taxon>
    </lineage>
</organism>
<accession>A0A2G9H120</accession>
<evidence type="ECO:0000313" key="8">
    <source>
        <dbReference type="Proteomes" id="UP000231279"/>
    </source>
</evidence>
<keyword evidence="1" id="KW-0813">Transport</keyword>
<dbReference type="GO" id="GO:0098662">
    <property type="term" value="P:inorganic cation transmembrane transport"/>
    <property type="evidence" value="ECO:0007669"/>
    <property type="project" value="TreeGrafter"/>
</dbReference>
<dbReference type="EMBL" id="NKXS01003000">
    <property type="protein sequence ID" value="PIN11209.1"/>
    <property type="molecule type" value="Genomic_DNA"/>
</dbReference>
<dbReference type="GO" id="GO:0006885">
    <property type="term" value="P:regulation of pH"/>
    <property type="evidence" value="ECO:0007669"/>
    <property type="project" value="TreeGrafter"/>
</dbReference>
<dbReference type="PANTHER" id="PTHR32468:SF0">
    <property type="entry name" value="K(+)_H(+) ANTIPORTER 1"/>
    <property type="match status" value="1"/>
</dbReference>
<keyword evidence="3" id="KW-0630">Potassium</keyword>
<dbReference type="Gene3D" id="3.40.50.12370">
    <property type="match status" value="1"/>
</dbReference>